<dbReference type="Proteomes" id="UP000593576">
    <property type="component" value="Unassembled WGS sequence"/>
</dbReference>
<name>A0A7J9LZK9_GOSSC</name>
<gene>
    <name evidence="1" type="ORF">Goshw_000115</name>
</gene>
<comment type="caution">
    <text evidence="1">The sequence shown here is derived from an EMBL/GenBank/DDBJ whole genome shotgun (WGS) entry which is preliminary data.</text>
</comment>
<proteinExistence type="predicted"/>
<organism evidence="1 2">
    <name type="scientific">Gossypium schwendimanii</name>
    <name type="common">Cotton</name>
    <dbReference type="NCBI Taxonomy" id="34291"/>
    <lineage>
        <taxon>Eukaryota</taxon>
        <taxon>Viridiplantae</taxon>
        <taxon>Streptophyta</taxon>
        <taxon>Embryophyta</taxon>
        <taxon>Tracheophyta</taxon>
        <taxon>Spermatophyta</taxon>
        <taxon>Magnoliopsida</taxon>
        <taxon>eudicotyledons</taxon>
        <taxon>Gunneridae</taxon>
        <taxon>Pentapetalae</taxon>
        <taxon>rosids</taxon>
        <taxon>malvids</taxon>
        <taxon>Malvales</taxon>
        <taxon>Malvaceae</taxon>
        <taxon>Malvoideae</taxon>
        <taxon>Gossypium</taxon>
    </lineage>
</organism>
<dbReference type="AlphaFoldDB" id="A0A7J9LZK9"/>
<dbReference type="EMBL" id="JABFAF010000009">
    <property type="protein sequence ID" value="MBA0864161.1"/>
    <property type="molecule type" value="Genomic_DNA"/>
</dbReference>
<sequence length="27" mass="3207">MDTVKKLRMTIFLVSLMDTVKFKFSNI</sequence>
<accession>A0A7J9LZK9</accession>
<keyword evidence="2" id="KW-1185">Reference proteome</keyword>
<reference evidence="1 2" key="1">
    <citation type="journal article" date="2019" name="Genome Biol. Evol.">
        <title>Insights into the evolution of the New World diploid cottons (Gossypium, subgenus Houzingenia) based on genome sequencing.</title>
        <authorList>
            <person name="Grover C.E."/>
            <person name="Arick M.A. 2nd"/>
            <person name="Thrash A."/>
            <person name="Conover J.L."/>
            <person name="Sanders W.S."/>
            <person name="Peterson D.G."/>
            <person name="Frelichowski J.E."/>
            <person name="Scheffler J.A."/>
            <person name="Scheffler B.E."/>
            <person name="Wendel J.F."/>
        </authorList>
    </citation>
    <scope>NUCLEOTIDE SEQUENCE [LARGE SCALE GENOMIC DNA]</scope>
    <source>
        <strain evidence="1">1</strain>
        <tissue evidence="1">Leaf</tissue>
    </source>
</reference>
<evidence type="ECO:0000313" key="1">
    <source>
        <dbReference type="EMBL" id="MBA0864161.1"/>
    </source>
</evidence>
<evidence type="ECO:0000313" key="2">
    <source>
        <dbReference type="Proteomes" id="UP000593576"/>
    </source>
</evidence>
<protein>
    <submittedName>
        <fullName evidence="1">Uncharacterized protein</fullName>
    </submittedName>
</protein>